<dbReference type="KEGG" id="fau:Fraau_0860"/>
<dbReference type="Pfam" id="PF08241">
    <property type="entry name" value="Methyltransf_11"/>
    <property type="match status" value="1"/>
</dbReference>
<keyword evidence="1" id="KW-0472">Membrane</keyword>
<dbReference type="PANTHER" id="PTHR45277">
    <property type="entry name" value="EXPRESSED PROTEIN"/>
    <property type="match status" value="1"/>
</dbReference>
<dbReference type="GO" id="GO:0008757">
    <property type="term" value="F:S-adenosylmethionine-dependent methyltransferase activity"/>
    <property type="evidence" value="ECO:0007669"/>
    <property type="project" value="InterPro"/>
</dbReference>
<dbReference type="InterPro" id="IPR029063">
    <property type="entry name" value="SAM-dependent_MTases_sf"/>
</dbReference>
<dbReference type="GO" id="GO:0032259">
    <property type="term" value="P:methylation"/>
    <property type="evidence" value="ECO:0007669"/>
    <property type="project" value="UniProtKB-KW"/>
</dbReference>
<evidence type="ECO:0000259" key="2">
    <source>
        <dbReference type="Pfam" id="PF08241"/>
    </source>
</evidence>
<gene>
    <name evidence="3" type="ordered locus">Fraau_0860</name>
</gene>
<sequence length="258" mass="28718">MLRSLFPDGLDAPGVVRNLLLAAAMCGLLALLDPWPAMPVHIHGMVWPTCSFSLGALWMIHYSARGKRRLARHWLDLLDWRGDETVLDAGCGQGLLSREAARRVPQGRVTGVDIWSAEDLSSNTPERLQLCAQAEGWADLMAIHTADMRHLPFADGCFSRVVSSAAIHNLPRTEDRRQALDEIVRVLAADGQIMIHDIRHLGFYARQLRRHGLMTRTLRTPQDLVWTVISLGLLRPGTLVAWRGTRPQSSRTGASTSR</sequence>
<feature type="domain" description="Methyltransferase type 11" evidence="2">
    <location>
        <begin position="87"/>
        <end position="195"/>
    </location>
</feature>
<dbReference type="AlphaFoldDB" id="H8L0S6"/>
<dbReference type="STRING" id="767434.Fraau_0860"/>
<evidence type="ECO:0000256" key="1">
    <source>
        <dbReference type="SAM" id="Phobius"/>
    </source>
</evidence>
<keyword evidence="1" id="KW-1133">Transmembrane helix</keyword>
<name>H8L0S6_FRAAD</name>
<dbReference type="RefSeq" id="WP_014402337.1">
    <property type="nucleotide sequence ID" value="NC_017033.1"/>
</dbReference>
<keyword evidence="1" id="KW-0812">Transmembrane</keyword>
<reference evidence="3" key="1">
    <citation type="submission" date="2012-02" db="EMBL/GenBank/DDBJ databases">
        <title>The complete genome of Frateuria aurantia DSM 6220.</title>
        <authorList>
            <consortium name="US DOE Joint Genome Institute (JGI-PGF)"/>
            <person name="Lucas S."/>
            <person name="Copeland A."/>
            <person name="Lapidus A."/>
            <person name="Glavina del Rio T."/>
            <person name="Dalin E."/>
            <person name="Tice H."/>
            <person name="Bruce D."/>
            <person name="Goodwin L."/>
            <person name="Pitluck S."/>
            <person name="Peters L."/>
            <person name="Ovchinnikova G."/>
            <person name="Teshima H."/>
            <person name="Kyrpides N."/>
            <person name="Mavromatis K."/>
            <person name="Ivanova N."/>
            <person name="Brettin T."/>
            <person name="Detter J.C."/>
            <person name="Han C."/>
            <person name="Larimer F."/>
            <person name="Land M."/>
            <person name="Hauser L."/>
            <person name="Markowitz V."/>
            <person name="Cheng J.-F."/>
            <person name="Hugenholtz P."/>
            <person name="Woyke T."/>
            <person name="Wu D."/>
            <person name="Brambilla E."/>
            <person name="Klenk H.-P."/>
            <person name="Eisen J.A."/>
        </authorList>
    </citation>
    <scope>NUCLEOTIDE SEQUENCE</scope>
    <source>
        <strain evidence="3">DSM 6220</strain>
    </source>
</reference>
<dbReference type="Proteomes" id="UP000005234">
    <property type="component" value="Chromosome"/>
</dbReference>
<dbReference type="InterPro" id="IPR013216">
    <property type="entry name" value="Methyltransf_11"/>
</dbReference>
<dbReference type="OrthoDB" id="529208at2"/>
<organism evidence="3 4">
    <name type="scientific">Frateuria aurantia (strain ATCC 33424 / DSM 6220 / KCTC 2777 / LMG 1558 / NBRC 3245 / NCIMB 13370)</name>
    <name type="common">Acetobacter aurantius</name>
    <dbReference type="NCBI Taxonomy" id="767434"/>
    <lineage>
        <taxon>Bacteria</taxon>
        <taxon>Pseudomonadati</taxon>
        <taxon>Pseudomonadota</taxon>
        <taxon>Gammaproteobacteria</taxon>
        <taxon>Lysobacterales</taxon>
        <taxon>Rhodanobacteraceae</taxon>
        <taxon>Frateuria</taxon>
    </lineage>
</organism>
<proteinExistence type="predicted"/>
<keyword evidence="3" id="KW-0808">Transferase</keyword>
<protein>
    <submittedName>
        <fullName evidence="3">Methylase involved in ubiquinone/menaquinone biosynthesis</fullName>
    </submittedName>
</protein>
<dbReference type="HOGENOM" id="CLU_076542_0_0_6"/>
<accession>H8L0S6</accession>
<dbReference type="EMBL" id="CP003350">
    <property type="protein sequence ID" value="AFC85331.1"/>
    <property type="molecule type" value="Genomic_DNA"/>
</dbReference>
<dbReference type="CDD" id="cd02440">
    <property type="entry name" value="AdoMet_MTases"/>
    <property type="match status" value="1"/>
</dbReference>
<dbReference type="Gene3D" id="3.40.50.150">
    <property type="entry name" value="Vaccinia Virus protein VP39"/>
    <property type="match status" value="1"/>
</dbReference>
<dbReference type="eggNOG" id="COG2226">
    <property type="taxonomic scope" value="Bacteria"/>
</dbReference>
<dbReference type="PANTHER" id="PTHR45277:SF1">
    <property type="entry name" value="EXPRESSED PROTEIN"/>
    <property type="match status" value="1"/>
</dbReference>
<evidence type="ECO:0000313" key="4">
    <source>
        <dbReference type="Proteomes" id="UP000005234"/>
    </source>
</evidence>
<keyword evidence="3" id="KW-0489">Methyltransferase</keyword>
<keyword evidence="3" id="KW-0830">Ubiquinone</keyword>
<keyword evidence="4" id="KW-1185">Reference proteome</keyword>
<feature type="transmembrane region" description="Helical" evidence="1">
    <location>
        <begin position="44"/>
        <end position="64"/>
    </location>
</feature>
<evidence type="ECO:0000313" key="3">
    <source>
        <dbReference type="EMBL" id="AFC85331.1"/>
    </source>
</evidence>
<feature type="transmembrane region" description="Helical" evidence="1">
    <location>
        <begin position="12"/>
        <end position="32"/>
    </location>
</feature>
<dbReference type="SUPFAM" id="SSF53335">
    <property type="entry name" value="S-adenosyl-L-methionine-dependent methyltransferases"/>
    <property type="match status" value="1"/>
</dbReference>